<reference evidence="2" key="1">
    <citation type="submission" date="2014-05" db="EMBL/GenBank/DDBJ databases">
        <title>The transcriptome of the halophilic microalga Tetraselmis sp. GSL018 isolated from the Great Salt Lake, Utah.</title>
        <authorList>
            <person name="Jinkerson R.E."/>
            <person name="D'Adamo S."/>
            <person name="Posewitz M.C."/>
        </authorList>
    </citation>
    <scope>NUCLEOTIDE SEQUENCE</scope>
    <source>
        <strain evidence="2">GSL018</strain>
    </source>
</reference>
<feature type="signal peptide" evidence="1">
    <location>
        <begin position="1"/>
        <end position="26"/>
    </location>
</feature>
<sequence>MAQTRSTSFFSILLITLIGRDGYTSCEVLPAAYSDLTSVQAESGCEQYSPLLKYSRVLVPVRSCNVCPSFIQSRVSAPRADLPVLKVVFRSAASRPVRVVHFDSRGYEVESGWVYPGQRTAYLSLAGTWWRAYNMEGRTLFEHHVGLFPISDDTVEEHAGRNLLGVSRLPPKRQASWRKEISREKQNATGDAITVGFVNLAGLGVSVFWEKETGENELVAQLEDGETLFELAYDSHRFMVRDETNFLLRRAVVQDLVISDCERRGVTSAMPQSRSSASQAFQASALLGLGGSTQYFWSPHATV</sequence>
<dbReference type="AlphaFoldDB" id="A0A061RBH8"/>
<dbReference type="EMBL" id="GBEZ01016961">
    <property type="protein sequence ID" value="JAC69333.1"/>
    <property type="molecule type" value="Transcribed_RNA"/>
</dbReference>
<evidence type="ECO:0000256" key="1">
    <source>
        <dbReference type="SAM" id="SignalP"/>
    </source>
</evidence>
<keyword evidence="1" id="KW-0732">Signal</keyword>
<gene>
    <name evidence="2" type="ORF">TSPGSL018_6627</name>
</gene>
<feature type="chain" id="PRO_5001605736" evidence="1">
    <location>
        <begin position="27"/>
        <end position="303"/>
    </location>
</feature>
<organism evidence="2">
    <name type="scientific">Tetraselmis sp. GSL018</name>
    <dbReference type="NCBI Taxonomy" id="582737"/>
    <lineage>
        <taxon>Eukaryota</taxon>
        <taxon>Viridiplantae</taxon>
        <taxon>Chlorophyta</taxon>
        <taxon>core chlorophytes</taxon>
        <taxon>Chlorodendrophyceae</taxon>
        <taxon>Chlorodendrales</taxon>
        <taxon>Chlorodendraceae</taxon>
        <taxon>Tetraselmis</taxon>
    </lineage>
</organism>
<dbReference type="InterPro" id="IPR037140">
    <property type="entry name" value="VHL_beta_dom_sf"/>
</dbReference>
<accession>A0A061RBH8</accession>
<name>A0A061RBH8_9CHLO</name>
<protein>
    <submittedName>
        <fullName evidence="2">Uncharacterized protein</fullName>
    </submittedName>
</protein>
<dbReference type="Gene3D" id="2.60.40.780">
    <property type="entry name" value="von Hippel-Lindau disease tumour suppressor, beta domain"/>
    <property type="match status" value="1"/>
</dbReference>
<evidence type="ECO:0000313" key="2">
    <source>
        <dbReference type="EMBL" id="JAC69333.1"/>
    </source>
</evidence>
<proteinExistence type="predicted"/>